<protein>
    <submittedName>
        <fullName evidence="2">RNA-splicing factor</fullName>
    </submittedName>
</protein>
<feature type="compositionally biased region" description="Pro residues" evidence="1">
    <location>
        <begin position="278"/>
        <end position="291"/>
    </location>
</feature>
<dbReference type="Proteomes" id="UP001320420">
    <property type="component" value="Unassembled WGS sequence"/>
</dbReference>
<keyword evidence="3" id="KW-1185">Reference proteome</keyword>
<sequence length="325" mass="36176">MAEPIFVDLEDEDRGESIIAELRDHFATIPDWDFECHLSQGAYGVVVRVKKRHSSGRIERLAVKRALGPVIAMEYLENGSWLRLMQRVQAHRIDLPNRLLWSFFLCSDGSAPSTVEHGDLHLSNVMFGSADGRFAEHAIAPVAKFIDLGSMKEGVGVADNIIKIGTRMLNIVVRDQPRRLLRNTTTYNGIETHAFPILPSPTGQKSPNYLLPLLDPDLRDVIARCMAKQEADRPTLPELLRVAENAVRTKKAASYAPNGARETDDAIAEVVRQIIYNAPPPPPPPPPPSPPREPEPVPDPEDPGPPYCFGCWGMTWDINGFWMPV</sequence>
<dbReference type="Gene3D" id="1.10.510.10">
    <property type="entry name" value="Transferase(Phosphotransferase) domain 1"/>
    <property type="match status" value="1"/>
</dbReference>
<gene>
    <name evidence="2" type="primary">CWC25_2</name>
    <name evidence="2" type="ORF">SLS62_003006</name>
</gene>
<name>A0AAN9YUB7_9PEZI</name>
<reference evidence="2 3" key="1">
    <citation type="submission" date="2024-02" db="EMBL/GenBank/DDBJ databases">
        <title>De novo assembly and annotation of 12 fungi associated with fruit tree decline syndrome in Ontario, Canada.</title>
        <authorList>
            <person name="Sulman M."/>
            <person name="Ellouze W."/>
            <person name="Ilyukhin E."/>
        </authorList>
    </citation>
    <scope>NUCLEOTIDE SEQUENCE [LARGE SCALE GENOMIC DNA]</scope>
    <source>
        <strain evidence="2 3">M11/M66-122</strain>
    </source>
</reference>
<evidence type="ECO:0000256" key="1">
    <source>
        <dbReference type="SAM" id="MobiDB-lite"/>
    </source>
</evidence>
<dbReference type="AlphaFoldDB" id="A0AAN9YUB7"/>
<organism evidence="2 3">
    <name type="scientific">Diatrype stigma</name>
    <dbReference type="NCBI Taxonomy" id="117547"/>
    <lineage>
        <taxon>Eukaryota</taxon>
        <taxon>Fungi</taxon>
        <taxon>Dikarya</taxon>
        <taxon>Ascomycota</taxon>
        <taxon>Pezizomycotina</taxon>
        <taxon>Sordariomycetes</taxon>
        <taxon>Xylariomycetidae</taxon>
        <taxon>Xylariales</taxon>
        <taxon>Diatrypaceae</taxon>
        <taxon>Diatrype</taxon>
    </lineage>
</organism>
<feature type="region of interest" description="Disordered" evidence="1">
    <location>
        <begin position="276"/>
        <end position="304"/>
    </location>
</feature>
<comment type="caution">
    <text evidence="2">The sequence shown here is derived from an EMBL/GenBank/DDBJ whole genome shotgun (WGS) entry which is preliminary data.</text>
</comment>
<evidence type="ECO:0000313" key="3">
    <source>
        <dbReference type="Proteomes" id="UP001320420"/>
    </source>
</evidence>
<dbReference type="EMBL" id="JAKJXP020000016">
    <property type="protein sequence ID" value="KAK7754922.1"/>
    <property type="molecule type" value="Genomic_DNA"/>
</dbReference>
<dbReference type="InterPro" id="IPR011009">
    <property type="entry name" value="Kinase-like_dom_sf"/>
</dbReference>
<evidence type="ECO:0000313" key="2">
    <source>
        <dbReference type="EMBL" id="KAK7754922.1"/>
    </source>
</evidence>
<accession>A0AAN9YUB7</accession>
<dbReference type="SUPFAM" id="SSF56112">
    <property type="entry name" value="Protein kinase-like (PK-like)"/>
    <property type="match status" value="1"/>
</dbReference>
<proteinExistence type="predicted"/>